<evidence type="ECO:0000313" key="2">
    <source>
        <dbReference type="Proteomes" id="UP001346869"/>
    </source>
</evidence>
<name>A0AAN7Y390_ELEMC</name>
<proteinExistence type="predicted"/>
<dbReference type="Proteomes" id="UP001346869">
    <property type="component" value="Unassembled WGS sequence"/>
</dbReference>
<comment type="caution">
    <text evidence="1">The sequence shown here is derived from an EMBL/GenBank/DDBJ whole genome shotgun (WGS) entry which is preliminary data.</text>
</comment>
<keyword evidence="2" id="KW-1185">Reference proteome</keyword>
<reference evidence="1 2" key="1">
    <citation type="journal article" date="2023" name="Genes (Basel)">
        <title>Chromosome-Level Genome Assembly and Circadian Gene Repertoire of the Patagonia Blennie Eleginops maclovinus-The Closest Ancestral Proxy of Antarctic Cryonotothenioids.</title>
        <authorList>
            <person name="Cheng C.C."/>
            <person name="Rivera-Colon A.G."/>
            <person name="Minhas B.F."/>
            <person name="Wilson L."/>
            <person name="Rayamajhi N."/>
            <person name="Vargas-Chacoff L."/>
            <person name="Catchen J.M."/>
        </authorList>
    </citation>
    <scope>NUCLEOTIDE SEQUENCE [LARGE SCALE GENOMIC DNA]</scope>
    <source>
        <strain evidence="1">JMC-PN-2008</strain>
    </source>
</reference>
<dbReference type="EMBL" id="JAUZQC010000004">
    <property type="protein sequence ID" value="KAK5871824.1"/>
    <property type="molecule type" value="Genomic_DNA"/>
</dbReference>
<gene>
    <name evidence="1" type="ORF">PBY51_012569</name>
</gene>
<dbReference type="AlphaFoldDB" id="A0AAN7Y390"/>
<reference evidence="1 2" key="2">
    <citation type="journal article" date="2023" name="Mol. Biol. Evol.">
        <title>Genomics of Secondarily Temperate Adaptation in the Only Non-Antarctic Icefish.</title>
        <authorList>
            <person name="Rivera-Colon A.G."/>
            <person name="Rayamajhi N."/>
            <person name="Minhas B.F."/>
            <person name="Madrigal G."/>
            <person name="Bilyk K.T."/>
            <person name="Yoon V."/>
            <person name="Hune M."/>
            <person name="Gregory S."/>
            <person name="Cheng C.H.C."/>
            <person name="Catchen J.M."/>
        </authorList>
    </citation>
    <scope>NUCLEOTIDE SEQUENCE [LARGE SCALE GENOMIC DNA]</scope>
    <source>
        <strain evidence="1">JMC-PN-2008</strain>
    </source>
</reference>
<organism evidence="1 2">
    <name type="scientific">Eleginops maclovinus</name>
    <name type="common">Patagonian blennie</name>
    <name type="synonym">Eleginus maclovinus</name>
    <dbReference type="NCBI Taxonomy" id="56733"/>
    <lineage>
        <taxon>Eukaryota</taxon>
        <taxon>Metazoa</taxon>
        <taxon>Chordata</taxon>
        <taxon>Craniata</taxon>
        <taxon>Vertebrata</taxon>
        <taxon>Euteleostomi</taxon>
        <taxon>Actinopterygii</taxon>
        <taxon>Neopterygii</taxon>
        <taxon>Teleostei</taxon>
        <taxon>Neoteleostei</taxon>
        <taxon>Acanthomorphata</taxon>
        <taxon>Eupercaria</taxon>
        <taxon>Perciformes</taxon>
        <taxon>Notothenioidei</taxon>
        <taxon>Eleginopidae</taxon>
        <taxon>Eleginops</taxon>
    </lineage>
</organism>
<protein>
    <submittedName>
        <fullName evidence="1">Uncharacterized protein</fullName>
    </submittedName>
</protein>
<evidence type="ECO:0000313" key="1">
    <source>
        <dbReference type="EMBL" id="KAK5871824.1"/>
    </source>
</evidence>
<accession>A0AAN7Y390</accession>
<sequence length="85" mass="9783">MFVSEQIPLHAKHLCTLFDGDFSVQGRNRRDRENMTICFWRDWLIDIEEGECSPVTLEKVFGVYIWSLNSASTGIFTPSRNSVPS</sequence>